<keyword evidence="4" id="KW-0378">Hydrolase</keyword>
<dbReference type="InterPro" id="IPR004634">
    <property type="entry name" value="Pept_S49_pIV"/>
</dbReference>
<name>A0A2U8FGB3_9PAST</name>
<dbReference type="InterPro" id="IPR004635">
    <property type="entry name" value="Pept_S49_SppA"/>
</dbReference>
<dbReference type="PANTHER" id="PTHR33209">
    <property type="entry name" value="PROTEASE 4"/>
    <property type="match status" value="1"/>
</dbReference>
<sequence>MLKILKALYHLFRCVRETVMSLFFILFIFVATAVVGLVNTFNAKQPSDALVHFDKGALVLDLNGYLADNREEYADFYRLIESEMGNEQPKKYSTFDIADALKNAQTDSRITGLVLELDKFEGGDYPSLAYLGKRITEFKASGKPVVAIGSNYTQSQYYLASFADQIYLNRAGTVELQGLSYRNLYFKSLFDKIEAKPYIFRVGTYKSAVEPLIRDEMSEEAKQNAKGWLEPMWKNLQQGIADNRQLEIGKILPEIDRLLALRKQHKGNEATFALQQGLINEVKTSAEIRQLLVEKFGADEENDFKSIRYDDYATDLLDRFNRKVANKIAVINIEGEITMGESLEDTAGADTLIRQLQRVRQDKTVRGLVLRINSPGGSALASELIRQEVEAIQQAGIPVVSSMGGMAASGGYWIAATSDAIVADPNTLTGSIGIFGVLFNFEKTAQNLGVREDGISTSPLAEISGLKPLSSQQSELIQMSVEQGYREFLDLVSRGRNMDLAKVDQIAQGQVWLGQKAQSLGLVDQLGNFDDTLALLGDLINRKLKEQNKPEVETFTPQWFTEQDDSLFGEISRSLNAKAKLNLASWLNLPLAQKTQQTADFFTKFNDPKNQYLYCFTCGTVR</sequence>
<dbReference type="SUPFAM" id="SSF52096">
    <property type="entry name" value="ClpP/crotonase"/>
    <property type="match status" value="2"/>
</dbReference>
<accession>A0A2U8FGB3</accession>
<feature type="active site" description="Proton donor/acceptor" evidence="7">
    <location>
        <position position="206"/>
    </location>
</feature>
<keyword evidence="8" id="KW-0812">Transmembrane</keyword>
<dbReference type="Gene3D" id="6.20.330.10">
    <property type="match status" value="1"/>
</dbReference>
<keyword evidence="6 8" id="KW-0472">Membrane</keyword>
<dbReference type="InterPro" id="IPR047217">
    <property type="entry name" value="S49_SppA_67K_type_N"/>
</dbReference>
<protein>
    <submittedName>
        <fullName evidence="10">Signal peptide peptidase SppA</fullName>
    </submittedName>
</protein>
<feature type="domain" description="Peptidase S49" evidence="9">
    <location>
        <begin position="392"/>
        <end position="537"/>
    </location>
</feature>
<proteinExistence type="inferred from homology"/>
<dbReference type="GO" id="GO:0008236">
    <property type="term" value="F:serine-type peptidase activity"/>
    <property type="evidence" value="ECO:0007669"/>
    <property type="project" value="UniProtKB-KW"/>
</dbReference>
<evidence type="ECO:0000256" key="1">
    <source>
        <dbReference type="ARBA" id="ARBA00004370"/>
    </source>
</evidence>
<evidence type="ECO:0000256" key="2">
    <source>
        <dbReference type="ARBA" id="ARBA00008683"/>
    </source>
</evidence>
<dbReference type="KEGG" id="apor:DDU33_00220"/>
<dbReference type="InterPro" id="IPR002142">
    <property type="entry name" value="Peptidase_S49"/>
</dbReference>
<evidence type="ECO:0000256" key="8">
    <source>
        <dbReference type="SAM" id="Phobius"/>
    </source>
</evidence>
<keyword evidence="5" id="KW-0720">Serine protease</keyword>
<dbReference type="PIRSF" id="PIRSF001217">
    <property type="entry name" value="Protease_4_SppA"/>
    <property type="match status" value="1"/>
</dbReference>
<organism evidence="10 11">
    <name type="scientific">Actinobacillus porcitonsillarum</name>
    <dbReference type="NCBI Taxonomy" id="189834"/>
    <lineage>
        <taxon>Bacteria</taxon>
        <taxon>Pseudomonadati</taxon>
        <taxon>Pseudomonadota</taxon>
        <taxon>Gammaproteobacteria</taxon>
        <taxon>Pasteurellales</taxon>
        <taxon>Pasteurellaceae</taxon>
        <taxon>Actinobacillus</taxon>
    </lineage>
</organism>
<dbReference type="GO" id="GO:0006465">
    <property type="term" value="P:signal peptide processing"/>
    <property type="evidence" value="ECO:0007669"/>
    <property type="project" value="InterPro"/>
</dbReference>
<gene>
    <name evidence="10" type="primary">sppA</name>
    <name evidence="10" type="ORF">DDU33_00220</name>
</gene>
<evidence type="ECO:0000256" key="7">
    <source>
        <dbReference type="PIRSR" id="PIRSR001217-1"/>
    </source>
</evidence>
<dbReference type="CDD" id="cd07018">
    <property type="entry name" value="S49_SppA_67K_type"/>
    <property type="match status" value="1"/>
</dbReference>
<evidence type="ECO:0000256" key="4">
    <source>
        <dbReference type="ARBA" id="ARBA00022801"/>
    </source>
</evidence>
<dbReference type="InterPro" id="IPR029045">
    <property type="entry name" value="ClpP/crotonase-like_dom_sf"/>
</dbReference>
<dbReference type="Proteomes" id="UP000244920">
    <property type="component" value="Chromosome"/>
</dbReference>
<comment type="similarity">
    <text evidence="2">Belongs to the peptidase S49 family.</text>
</comment>
<evidence type="ECO:0000256" key="6">
    <source>
        <dbReference type="ARBA" id="ARBA00023136"/>
    </source>
</evidence>
<feature type="active site" description="Nucleophile" evidence="7">
    <location>
        <position position="409"/>
    </location>
</feature>
<keyword evidence="8" id="KW-1133">Transmembrane helix</keyword>
<dbReference type="PANTHER" id="PTHR33209:SF1">
    <property type="entry name" value="PEPTIDASE S49 DOMAIN-CONTAINING PROTEIN"/>
    <property type="match status" value="1"/>
</dbReference>
<dbReference type="RefSeq" id="WP_108922372.1">
    <property type="nucleotide sequence ID" value="NZ_CP029206.1"/>
</dbReference>
<dbReference type="CDD" id="cd07023">
    <property type="entry name" value="S49_Sppa_N_C"/>
    <property type="match status" value="1"/>
</dbReference>
<dbReference type="EMBL" id="CP029206">
    <property type="protein sequence ID" value="AWI50018.1"/>
    <property type="molecule type" value="Genomic_DNA"/>
</dbReference>
<feature type="transmembrane region" description="Helical" evidence="8">
    <location>
        <begin position="21"/>
        <end position="41"/>
    </location>
</feature>
<keyword evidence="3" id="KW-0645">Protease</keyword>
<dbReference type="Pfam" id="PF01343">
    <property type="entry name" value="Peptidase_S49"/>
    <property type="match status" value="2"/>
</dbReference>
<evidence type="ECO:0000313" key="10">
    <source>
        <dbReference type="EMBL" id="AWI50018.1"/>
    </source>
</evidence>
<dbReference type="NCBIfam" id="TIGR00705">
    <property type="entry name" value="SppA_67K"/>
    <property type="match status" value="1"/>
</dbReference>
<evidence type="ECO:0000259" key="9">
    <source>
        <dbReference type="Pfam" id="PF01343"/>
    </source>
</evidence>
<dbReference type="AlphaFoldDB" id="A0A2U8FGB3"/>
<evidence type="ECO:0000256" key="5">
    <source>
        <dbReference type="ARBA" id="ARBA00022825"/>
    </source>
</evidence>
<evidence type="ECO:0000256" key="3">
    <source>
        <dbReference type="ARBA" id="ARBA00022670"/>
    </source>
</evidence>
<dbReference type="InterPro" id="IPR047272">
    <property type="entry name" value="S49_SppA_C"/>
</dbReference>
<dbReference type="GO" id="GO:0016020">
    <property type="term" value="C:membrane"/>
    <property type="evidence" value="ECO:0007669"/>
    <property type="project" value="UniProtKB-SubCell"/>
</dbReference>
<comment type="subcellular location">
    <subcellularLocation>
        <location evidence="1">Membrane</location>
    </subcellularLocation>
</comment>
<dbReference type="Gene3D" id="3.90.226.10">
    <property type="entry name" value="2-enoyl-CoA Hydratase, Chain A, domain 1"/>
    <property type="match status" value="3"/>
</dbReference>
<reference evidence="11" key="1">
    <citation type="submission" date="2018-05" db="EMBL/GenBank/DDBJ databases">
        <title>Complete genome sequence of Actinobacillus porcitonsillarum reference strain 9953L55 (CCUG 46996).</title>
        <authorList>
            <person name="Dona V."/>
            <person name="Perreten V."/>
        </authorList>
    </citation>
    <scope>NUCLEOTIDE SEQUENCE [LARGE SCALE GENOMIC DNA]</scope>
    <source>
        <strain evidence="11">9953L55</strain>
    </source>
</reference>
<feature type="domain" description="Peptidase S49" evidence="9">
    <location>
        <begin position="138"/>
        <end position="290"/>
    </location>
</feature>
<keyword evidence="11" id="KW-1185">Reference proteome</keyword>
<evidence type="ECO:0000313" key="11">
    <source>
        <dbReference type="Proteomes" id="UP000244920"/>
    </source>
</evidence>
<dbReference type="NCBIfam" id="TIGR00706">
    <property type="entry name" value="SppA_dom"/>
    <property type="match status" value="1"/>
</dbReference>